<name>A0A9P0GUN3_PHACE</name>
<dbReference type="GO" id="GO:0051028">
    <property type="term" value="P:mRNA transport"/>
    <property type="evidence" value="ECO:0007669"/>
    <property type="project" value="UniProtKB-KW"/>
</dbReference>
<keyword evidence="3" id="KW-0509">mRNA transport</keyword>
<evidence type="ECO:0000256" key="8">
    <source>
        <dbReference type="SAM" id="MobiDB-lite"/>
    </source>
</evidence>
<dbReference type="OrthoDB" id="2538017at2759"/>
<dbReference type="GO" id="GO:0017056">
    <property type="term" value="F:structural constituent of nuclear pore"/>
    <property type="evidence" value="ECO:0007669"/>
    <property type="project" value="InterPro"/>
</dbReference>
<dbReference type="Proteomes" id="UP001153737">
    <property type="component" value="Chromosome 7"/>
</dbReference>
<evidence type="ECO:0000313" key="10">
    <source>
        <dbReference type="Proteomes" id="UP001153737"/>
    </source>
</evidence>
<evidence type="ECO:0000256" key="6">
    <source>
        <dbReference type="ARBA" id="ARBA00023132"/>
    </source>
</evidence>
<dbReference type="InterPro" id="IPR024882">
    <property type="entry name" value="NUP58/p45/49"/>
</dbReference>
<evidence type="ECO:0000256" key="7">
    <source>
        <dbReference type="ARBA" id="ARBA00023242"/>
    </source>
</evidence>
<keyword evidence="5" id="KW-0811">Translocation</keyword>
<proteinExistence type="predicted"/>
<dbReference type="PANTHER" id="PTHR13437">
    <property type="entry name" value="NUCLEOPORIN P58/P45 NUCLEOPORIN-LIKE PROTEIN 1"/>
    <property type="match status" value="1"/>
</dbReference>
<organism evidence="9 10">
    <name type="scientific">Phaedon cochleariae</name>
    <name type="common">Mustard beetle</name>
    <dbReference type="NCBI Taxonomy" id="80249"/>
    <lineage>
        <taxon>Eukaryota</taxon>
        <taxon>Metazoa</taxon>
        <taxon>Ecdysozoa</taxon>
        <taxon>Arthropoda</taxon>
        <taxon>Hexapoda</taxon>
        <taxon>Insecta</taxon>
        <taxon>Pterygota</taxon>
        <taxon>Neoptera</taxon>
        <taxon>Endopterygota</taxon>
        <taxon>Coleoptera</taxon>
        <taxon>Polyphaga</taxon>
        <taxon>Cucujiformia</taxon>
        <taxon>Chrysomeloidea</taxon>
        <taxon>Chrysomelidae</taxon>
        <taxon>Chrysomelinae</taxon>
        <taxon>Chrysomelini</taxon>
        <taxon>Phaedon</taxon>
    </lineage>
</organism>
<evidence type="ECO:0000256" key="1">
    <source>
        <dbReference type="ARBA" id="ARBA00004567"/>
    </source>
</evidence>
<gene>
    <name evidence="9" type="ORF">PHAECO_LOCUS10689</name>
</gene>
<keyword evidence="4" id="KW-0653">Protein transport</keyword>
<reference evidence="9" key="1">
    <citation type="submission" date="2022-01" db="EMBL/GenBank/DDBJ databases">
        <authorList>
            <person name="King R."/>
        </authorList>
    </citation>
    <scope>NUCLEOTIDE SEQUENCE</scope>
</reference>
<keyword evidence="10" id="KW-1185">Reference proteome</keyword>
<protein>
    <recommendedName>
        <fullName evidence="11">Nucleoporin p58/p45</fullName>
    </recommendedName>
</protein>
<dbReference type="GO" id="GO:0005643">
    <property type="term" value="C:nuclear pore"/>
    <property type="evidence" value="ECO:0007669"/>
    <property type="project" value="UniProtKB-SubCell"/>
</dbReference>
<feature type="region of interest" description="Disordered" evidence="8">
    <location>
        <begin position="1"/>
        <end position="20"/>
    </location>
</feature>
<dbReference type="EMBL" id="OU896713">
    <property type="protein sequence ID" value="CAH1175853.1"/>
    <property type="molecule type" value="Genomic_DNA"/>
</dbReference>
<dbReference type="Gene3D" id="6.10.140.1350">
    <property type="match status" value="1"/>
</dbReference>
<evidence type="ECO:0000256" key="4">
    <source>
        <dbReference type="ARBA" id="ARBA00022927"/>
    </source>
</evidence>
<comment type="subcellular location">
    <subcellularLocation>
        <location evidence="1">Nucleus</location>
        <location evidence="1">Nuclear pore complex</location>
    </subcellularLocation>
</comment>
<dbReference type="Pfam" id="PF15967">
    <property type="entry name" value="Nucleoporin_FG2"/>
    <property type="match status" value="1"/>
</dbReference>
<evidence type="ECO:0000256" key="5">
    <source>
        <dbReference type="ARBA" id="ARBA00023010"/>
    </source>
</evidence>
<dbReference type="GO" id="GO:0015031">
    <property type="term" value="P:protein transport"/>
    <property type="evidence" value="ECO:0007669"/>
    <property type="project" value="UniProtKB-KW"/>
</dbReference>
<feature type="compositionally biased region" description="Polar residues" evidence="8">
    <location>
        <begin position="1"/>
        <end position="18"/>
    </location>
</feature>
<dbReference type="AlphaFoldDB" id="A0A9P0GUN3"/>
<evidence type="ECO:0000313" key="9">
    <source>
        <dbReference type="EMBL" id="CAH1175853.1"/>
    </source>
</evidence>
<dbReference type="GO" id="GO:0008139">
    <property type="term" value="F:nuclear localization sequence binding"/>
    <property type="evidence" value="ECO:0007669"/>
    <property type="project" value="InterPro"/>
</dbReference>
<keyword evidence="2" id="KW-0813">Transport</keyword>
<reference evidence="9" key="2">
    <citation type="submission" date="2022-10" db="EMBL/GenBank/DDBJ databases">
        <authorList>
            <consortium name="ENA_rothamsted_submissions"/>
            <consortium name="culmorum"/>
            <person name="King R."/>
        </authorList>
    </citation>
    <scope>NUCLEOTIDE SEQUENCE</scope>
</reference>
<evidence type="ECO:0000256" key="3">
    <source>
        <dbReference type="ARBA" id="ARBA00022816"/>
    </source>
</evidence>
<feature type="region of interest" description="Disordered" evidence="8">
    <location>
        <begin position="503"/>
        <end position="524"/>
    </location>
</feature>
<sequence>MQNQTNFGFGANPTTQATPGGFQFGAPTQNTSTAPSLFGSQPGAPGVFKPTTGFGSIATQPTSAAPASTGGFFGSTPAQPAATSTLGLFNTTSATTAAPSLFGPATSASTLGSGTTPAVASTGLSFNLGAAATTSTPGFGFGLGAATSSAPTSAAPSFGFGQGGTLAPSTTPASVGFSLGGPTATTASSFSLGLGGSTASAVAAASVAPSIVGLGGVATTQAKAVSAAKDVCPKEQPLPNELLQTVDAFKEMVKQQKLHSSDIARCSVRDFRKVESEIDTLTKLLTDVESQLQKNRHLAEKLKYDTAKCLQSVEIAQRTQDTPPGLQYENTAPLKYFLDLADKFEAEMQSLKVQIESADNYVKNYRSPNTLTPQDLTLGIRRLHETFVALAGRLHSVHSQVESQKESYLNIRRQAYNDNSNPFEKLYKPQDIIMNNLKNSLVFSPPKVASGPTPFSNLALGNSNAILLQQSQTASSFSSSGAAGGFGSAAKAPDTSLFGNSSFVQNSSGFMLQKPPTGTKRGKQ</sequence>
<keyword evidence="6" id="KW-0906">Nuclear pore complex</keyword>
<evidence type="ECO:0008006" key="11">
    <source>
        <dbReference type="Google" id="ProtNLM"/>
    </source>
</evidence>
<dbReference type="PANTHER" id="PTHR13437:SF2">
    <property type="entry name" value="NUCLEOPORIN P58_P45"/>
    <property type="match status" value="1"/>
</dbReference>
<accession>A0A9P0GUN3</accession>
<evidence type="ECO:0000256" key="2">
    <source>
        <dbReference type="ARBA" id="ARBA00022448"/>
    </source>
</evidence>
<keyword evidence="7" id="KW-0539">Nucleus</keyword>